<keyword evidence="2" id="KW-0732">Signal</keyword>
<sequence length="168" mass="17725">MKTVFVLGILISGLLMTCGRSVKDRGINATIEMEPGSTMGAISSEGPEDYVTESTMKGNSQNKLIEKESLAQEPPEGNDAAKDDGATDGKNAEGENATEAVKETATENAAESATETTTKTVRKVLNDDSDSKDTPKDTPSTRNHAIKGSFLNLLNFVLIIASGCALLQ</sequence>
<feature type="signal peptide" evidence="2">
    <location>
        <begin position="1"/>
        <end position="21"/>
    </location>
</feature>
<evidence type="ECO:0000256" key="1">
    <source>
        <dbReference type="SAM" id="MobiDB-lite"/>
    </source>
</evidence>
<protein>
    <submittedName>
        <fullName evidence="3">Putative secreted protein</fullName>
    </submittedName>
</protein>
<dbReference type="VEuPathDB" id="VectorBase:LLONM1_000826"/>
<reference evidence="4" key="3">
    <citation type="submission" date="2020-05" db="UniProtKB">
        <authorList>
            <consortium name="EnsemblMetazoa"/>
        </authorList>
    </citation>
    <scope>IDENTIFICATION</scope>
    <source>
        <strain evidence="4">Jacobina</strain>
    </source>
</reference>
<dbReference type="EnsemblMetazoa" id="LLOJ008667-RA">
    <property type="protein sequence ID" value="LLOJ008667-PA"/>
    <property type="gene ID" value="LLOJ008667"/>
</dbReference>
<feature type="compositionally biased region" description="Polar residues" evidence="1">
    <location>
        <begin position="52"/>
        <end position="63"/>
    </location>
</feature>
<dbReference type="Proteomes" id="UP000092461">
    <property type="component" value="Unassembled WGS sequence"/>
</dbReference>
<feature type="chain" id="PRO_5044555574" evidence="2">
    <location>
        <begin position="22"/>
        <end position="168"/>
    </location>
</feature>
<keyword evidence="5" id="KW-1185">Reference proteome</keyword>
<evidence type="ECO:0000313" key="3">
    <source>
        <dbReference type="EMBL" id="MBC1173298.1"/>
    </source>
</evidence>
<evidence type="ECO:0000313" key="4">
    <source>
        <dbReference type="EnsemblMetazoa" id="LLOJ008667-PA"/>
    </source>
</evidence>
<feature type="compositionally biased region" description="Basic and acidic residues" evidence="1">
    <location>
        <begin position="79"/>
        <end position="93"/>
    </location>
</feature>
<dbReference type="EMBL" id="GITU01004595">
    <property type="protein sequence ID" value="MBC1173298.1"/>
    <property type="molecule type" value="Transcribed_RNA"/>
</dbReference>
<dbReference type="VEuPathDB" id="VectorBase:LLOJ008667"/>
<organism evidence="4 5">
    <name type="scientific">Lutzomyia longipalpis</name>
    <name type="common">Sand fly</name>
    <dbReference type="NCBI Taxonomy" id="7200"/>
    <lineage>
        <taxon>Eukaryota</taxon>
        <taxon>Metazoa</taxon>
        <taxon>Ecdysozoa</taxon>
        <taxon>Arthropoda</taxon>
        <taxon>Hexapoda</taxon>
        <taxon>Insecta</taxon>
        <taxon>Pterygota</taxon>
        <taxon>Neoptera</taxon>
        <taxon>Endopterygota</taxon>
        <taxon>Diptera</taxon>
        <taxon>Nematocera</taxon>
        <taxon>Psychodoidea</taxon>
        <taxon>Psychodidae</taxon>
        <taxon>Lutzomyia</taxon>
        <taxon>Lutzomyia</taxon>
    </lineage>
</organism>
<reference evidence="3" key="2">
    <citation type="journal article" date="2020" name="BMC">
        <title>Leishmania infection induces a limited differential gene expression in the sand fly midgut.</title>
        <authorList>
            <person name="Coutinho-Abreu I.V."/>
            <person name="Serafim T.D."/>
            <person name="Meneses C."/>
            <person name="Kamhawi S."/>
            <person name="Oliveira F."/>
            <person name="Valenzuela J.G."/>
        </authorList>
    </citation>
    <scope>NUCLEOTIDE SEQUENCE</scope>
    <source>
        <strain evidence="3">Jacobina</strain>
        <tissue evidence="3">Midgut</tissue>
    </source>
</reference>
<feature type="region of interest" description="Disordered" evidence="1">
    <location>
        <begin position="37"/>
        <end position="144"/>
    </location>
</feature>
<evidence type="ECO:0000256" key="2">
    <source>
        <dbReference type="SAM" id="SignalP"/>
    </source>
</evidence>
<dbReference type="EMBL" id="AJWK01029428">
    <property type="status" value="NOT_ANNOTATED_CDS"/>
    <property type="molecule type" value="Genomic_DNA"/>
</dbReference>
<feature type="compositionally biased region" description="Low complexity" evidence="1">
    <location>
        <begin position="106"/>
        <end position="119"/>
    </location>
</feature>
<accession>A0A1B0CUN2</accession>
<dbReference type="AlphaFoldDB" id="A0A1B0CUN2"/>
<name>A0A1B0CUN2_LUTLO</name>
<evidence type="ECO:0000313" key="5">
    <source>
        <dbReference type="Proteomes" id="UP000092461"/>
    </source>
</evidence>
<proteinExistence type="predicted"/>
<feature type="compositionally biased region" description="Basic and acidic residues" evidence="1">
    <location>
        <begin position="124"/>
        <end position="136"/>
    </location>
</feature>
<reference evidence="5" key="1">
    <citation type="submission" date="2012-05" db="EMBL/GenBank/DDBJ databases">
        <title>Whole Genome Assembly of Lutzomyia longipalpis.</title>
        <authorList>
            <person name="Richards S."/>
            <person name="Qu C."/>
            <person name="Dillon R."/>
            <person name="Worley K."/>
            <person name="Scherer S."/>
            <person name="Batterton M."/>
            <person name="Taylor A."/>
            <person name="Hawes A."/>
            <person name="Hernandez B."/>
            <person name="Kovar C."/>
            <person name="Mandapat C."/>
            <person name="Pham C."/>
            <person name="Qu C."/>
            <person name="Jing C."/>
            <person name="Bess C."/>
            <person name="Bandaranaike D."/>
            <person name="Ngo D."/>
            <person name="Ongeri F."/>
            <person name="Arias F."/>
            <person name="Lara F."/>
            <person name="Weissenberger G."/>
            <person name="Kamau G."/>
            <person name="Han H."/>
            <person name="Shen H."/>
            <person name="Dinh H."/>
            <person name="Khalil I."/>
            <person name="Jones J."/>
            <person name="Shafer J."/>
            <person name="Jayaseelan J."/>
            <person name="Quiroz J."/>
            <person name="Blankenburg K."/>
            <person name="Nguyen L."/>
            <person name="Jackson L."/>
            <person name="Francisco L."/>
            <person name="Tang L.-Y."/>
            <person name="Pu L.-L."/>
            <person name="Perales L."/>
            <person name="Lorensuhewa L."/>
            <person name="Munidasa M."/>
            <person name="Coyle M."/>
            <person name="Taylor M."/>
            <person name="Puazo M."/>
            <person name="Firestine M."/>
            <person name="Scheel M."/>
            <person name="Javaid M."/>
            <person name="Wang M."/>
            <person name="Li M."/>
            <person name="Tabassum N."/>
            <person name="Saada N."/>
            <person name="Osuji N."/>
            <person name="Aqrawi P."/>
            <person name="Fu Q."/>
            <person name="Thornton R."/>
            <person name="Raj R."/>
            <person name="Goodspeed R."/>
            <person name="Mata R."/>
            <person name="Najjar R."/>
            <person name="Gubbala S."/>
            <person name="Lee S."/>
            <person name="Denson S."/>
            <person name="Patil S."/>
            <person name="Macmil S."/>
            <person name="Qi S."/>
            <person name="Matskevitch T."/>
            <person name="Palculict T."/>
            <person name="Mathew T."/>
            <person name="Vee V."/>
            <person name="Velamala V."/>
            <person name="Korchina V."/>
            <person name="Cai W."/>
            <person name="Liu W."/>
            <person name="Dai W."/>
            <person name="Zou X."/>
            <person name="Zhu Y."/>
            <person name="Zhang Y."/>
            <person name="Wu Y.-Q."/>
            <person name="Xin Y."/>
            <person name="Nazarath L."/>
            <person name="Kovar C."/>
            <person name="Han Y."/>
            <person name="Muzny D."/>
            <person name="Gibbs R."/>
        </authorList>
    </citation>
    <scope>NUCLEOTIDE SEQUENCE [LARGE SCALE GENOMIC DNA]</scope>
    <source>
        <strain evidence="5">Jacobina</strain>
    </source>
</reference>